<keyword evidence="2" id="KW-1133">Transmembrane helix</keyword>
<dbReference type="Proteomes" id="UP000722485">
    <property type="component" value="Unassembled WGS sequence"/>
</dbReference>
<feature type="compositionally biased region" description="Polar residues" evidence="1">
    <location>
        <begin position="301"/>
        <end position="320"/>
    </location>
</feature>
<dbReference type="OrthoDB" id="5306317at2759"/>
<feature type="transmembrane region" description="Helical" evidence="2">
    <location>
        <begin position="147"/>
        <end position="172"/>
    </location>
</feature>
<keyword evidence="2" id="KW-0472">Membrane</keyword>
<comment type="caution">
    <text evidence="3">The sequence shown here is derived from an EMBL/GenBank/DDBJ whole genome shotgun (WGS) entry which is preliminary data.</text>
</comment>
<evidence type="ECO:0000256" key="2">
    <source>
        <dbReference type="SAM" id="Phobius"/>
    </source>
</evidence>
<feature type="region of interest" description="Disordered" evidence="1">
    <location>
        <begin position="258"/>
        <end position="282"/>
    </location>
</feature>
<organism evidence="3 4">
    <name type="scientific">Cylindrodendrum hubeiense</name>
    <dbReference type="NCBI Taxonomy" id="595255"/>
    <lineage>
        <taxon>Eukaryota</taxon>
        <taxon>Fungi</taxon>
        <taxon>Dikarya</taxon>
        <taxon>Ascomycota</taxon>
        <taxon>Pezizomycotina</taxon>
        <taxon>Sordariomycetes</taxon>
        <taxon>Hypocreomycetidae</taxon>
        <taxon>Hypocreales</taxon>
        <taxon>Nectriaceae</taxon>
        <taxon>Cylindrodendrum</taxon>
    </lineage>
</organism>
<feature type="transmembrane region" description="Helical" evidence="2">
    <location>
        <begin position="12"/>
        <end position="31"/>
    </location>
</feature>
<evidence type="ECO:0000256" key="1">
    <source>
        <dbReference type="SAM" id="MobiDB-lite"/>
    </source>
</evidence>
<feature type="transmembrane region" description="Helical" evidence="2">
    <location>
        <begin position="230"/>
        <end position="248"/>
    </location>
</feature>
<dbReference type="AlphaFoldDB" id="A0A9P5LJ45"/>
<keyword evidence="2" id="KW-0812">Transmembrane</keyword>
<keyword evidence="4" id="KW-1185">Reference proteome</keyword>
<protein>
    <submittedName>
        <fullName evidence="3">Uncharacterized protein</fullName>
    </submittedName>
</protein>
<dbReference type="EMBL" id="JAANBB010000024">
    <property type="protein sequence ID" value="KAF7555071.1"/>
    <property type="molecule type" value="Genomic_DNA"/>
</dbReference>
<feature type="compositionally biased region" description="Low complexity" evidence="1">
    <location>
        <begin position="258"/>
        <end position="272"/>
    </location>
</feature>
<name>A0A9P5LJ45_9HYPO</name>
<accession>A0A9P5LJ45</accession>
<evidence type="ECO:0000313" key="3">
    <source>
        <dbReference type="EMBL" id="KAF7555071.1"/>
    </source>
</evidence>
<reference evidence="3" key="1">
    <citation type="submission" date="2020-03" db="EMBL/GenBank/DDBJ databases">
        <title>Draft Genome Sequence of Cylindrodendrum hubeiense.</title>
        <authorList>
            <person name="Buettner E."/>
            <person name="Kellner H."/>
        </authorList>
    </citation>
    <scope>NUCLEOTIDE SEQUENCE</scope>
    <source>
        <strain evidence="3">IHI 201604</strain>
    </source>
</reference>
<sequence>MASLVYFEVSWSILSVICMGNVLFGCVVCGITSFSLLAFVPIISSAGGAIACGLCYYIYYQPYPATNRAVASVFGDLFWLVQEAGLLFYSYMILQRVLRGIRWRVFASLFWILTLGVVATRVAIAVYRVRSILDDNHGLQVTINYLHISYFSLMAILECISAYFLIAVFASARDTSFQAAIKIGLFRYLTRSTEVRVGILAVQGILRAITHSFQTPGQRADNIASQLDRFLYTIFCLYPVLLFIDLLASKLRFTNSPNGSSSYGNGVNSSRSKGISTNRRDNYSMGRTQHTVEVHGGKTMGDNNGSQEQIIPGNSSQTGTSEIDLEDMDTRGNVIKKTVEFKVV</sequence>
<feature type="transmembrane region" description="Helical" evidence="2">
    <location>
        <begin position="106"/>
        <end position="127"/>
    </location>
</feature>
<feature type="region of interest" description="Disordered" evidence="1">
    <location>
        <begin position="299"/>
        <end position="320"/>
    </location>
</feature>
<proteinExistence type="predicted"/>
<feature type="transmembrane region" description="Helical" evidence="2">
    <location>
        <begin position="38"/>
        <end position="59"/>
    </location>
</feature>
<gene>
    <name evidence="3" type="ORF">G7Z17_g2429</name>
</gene>
<feature type="transmembrane region" description="Helical" evidence="2">
    <location>
        <begin position="71"/>
        <end position="94"/>
    </location>
</feature>
<evidence type="ECO:0000313" key="4">
    <source>
        <dbReference type="Proteomes" id="UP000722485"/>
    </source>
</evidence>